<dbReference type="PATRIC" id="fig|44252.3.peg.4380"/>
<accession>A0A090Z5I6</accession>
<proteinExistence type="predicted"/>
<feature type="compositionally biased region" description="Low complexity" evidence="1">
    <location>
        <begin position="25"/>
        <end position="35"/>
    </location>
</feature>
<dbReference type="Pfam" id="PF20316">
    <property type="entry name" value="DUF6612"/>
    <property type="match status" value="1"/>
</dbReference>
<feature type="signal peptide" evidence="2">
    <location>
        <begin position="1"/>
        <end position="21"/>
    </location>
</feature>
<dbReference type="STRING" id="44252.DJ90_124"/>
<comment type="caution">
    <text evidence="3">The sequence shown here is derived from an EMBL/GenBank/DDBJ whole genome shotgun (WGS) entry which is preliminary data.</text>
</comment>
<dbReference type="PROSITE" id="PS51257">
    <property type="entry name" value="PROKAR_LIPOPROTEIN"/>
    <property type="match status" value="1"/>
</dbReference>
<dbReference type="EMBL" id="JMQA01000038">
    <property type="protein sequence ID" value="KFN05593.1"/>
    <property type="molecule type" value="Genomic_DNA"/>
</dbReference>
<evidence type="ECO:0000256" key="1">
    <source>
        <dbReference type="SAM" id="MobiDB-lite"/>
    </source>
</evidence>
<dbReference type="HOGENOM" id="CLU_070259_0_0_9"/>
<evidence type="ECO:0000313" key="5">
    <source>
        <dbReference type="Proteomes" id="UP000029278"/>
    </source>
</evidence>
<reference evidence="4 6" key="2">
    <citation type="submission" date="2019-11" db="EMBL/GenBank/DDBJ databases">
        <title>Draft genome sequences of five Paenibacillus species of dairy origin.</title>
        <authorList>
            <person name="Olajide A.M."/>
            <person name="Chen S."/>
            <person name="Lapointe G."/>
        </authorList>
    </citation>
    <scope>NUCLEOTIDE SEQUENCE [LARGE SCALE GENOMIC DNA]</scope>
    <source>
        <strain evidence="4 6">3CT49</strain>
    </source>
</reference>
<dbReference type="GeneID" id="77009180"/>
<organism evidence="3 5">
    <name type="scientific">Paenibacillus macerans</name>
    <name type="common">Bacillus macerans</name>
    <dbReference type="NCBI Taxonomy" id="44252"/>
    <lineage>
        <taxon>Bacteria</taxon>
        <taxon>Bacillati</taxon>
        <taxon>Bacillota</taxon>
        <taxon>Bacilli</taxon>
        <taxon>Bacillales</taxon>
        <taxon>Paenibacillaceae</taxon>
        <taxon>Paenibacillus</taxon>
    </lineage>
</organism>
<dbReference type="RefSeq" id="WP_036625571.1">
    <property type="nucleotide sequence ID" value="NZ_BGML01000002.1"/>
</dbReference>
<evidence type="ECO:0000313" key="6">
    <source>
        <dbReference type="Proteomes" id="UP000442469"/>
    </source>
</evidence>
<feature type="chain" id="PRO_5038207411" description="Lipoprotein" evidence="2">
    <location>
        <begin position="22"/>
        <end position="287"/>
    </location>
</feature>
<name>A0A090Z5I6_PAEMA</name>
<dbReference type="Proteomes" id="UP000029278">
    <property type="component" value="Unassembled WGS sequence"/>
</dbReference>
<dbReference type="AlphaFoldDB" id="A0A090Z5I6"/>
<keyword evidence="2" id="KW-0732">Signal</keyword>
<feature type="region of interest" description="Disordered" evidence="1">
    <location>
        <begin position="25"/>
        <end position="50"/>
    </location>
</feature>
<dbReference type="OrthoDB" id="1957331at2"/>
<evidence type="ECO:0000313" key="3">
    <source>
        <dbReference type="EMBL" id="KFN05593.1"/>
    </source>
</evidence>
<dbReference type="Gene3D" id="2.50.20.20">
    <property type="match status" value="1"/>
</dbReference>
<feature type="compositionally biased region" description="Polar residues" evidence="1">
    <location>
        <begin position="37"/>
        <end position="46"/>
    </location>
</feature>
<evidence type="ECO:0000256" key="2">
    <source>
        <dbReference type="SAM" id="SignalP"/>
    </source>
</evidence>
<sequence length="287" mass="30913">MKKWVTVLLTAILAVSLTACGGEKAAKGGNAEGGAQTPATAETSGNAGAVPTVDELIQKTTEASKGLKSFSMDASVNQNIVVTAGEQKQEQKVDMKMKIDTTKEPLAMYNETQMSIPDSGEQKFEQYVTEEGIFTNATGTWTKLPDDQRDQILASMGQSANLEKQLEQFKAIAGETKVSEEGGEYILAADVSGDSVKELAKTLMSQSGGENEQMAAMLDQMNIKGIKITYGINKETYLPTKTNVEMTMEMSQDGQSVSLEMKMDSTISKHNEVSEIKVPQEVLDSAV</sequence>
<protein>
    <recommendedName>
        <fullName evidence="7">Lipoprotein</fullName>
    </recommendedName>
</protein>
<evidence type="ECO:0008006" key="7">
    <source>
        <dbReference type="Google" id="ProtNLM"/>
    </source>
</evidence>
<dbReference type="Proteomes" id="UP000442469">
    <property type="component" value="Unassembled WGS sequence"/>
</dbReference>
<evidence type="ECO:0000313" key="4">
    <source>
        <dbReference type="EMBL" id="MUG23140.1"/>
    </source>
</evidence>
<dbReference type="EMBL" id="WNZZ01000007">
    <property type="protein sequence ID" value="MUG23140.1"/>
    <property type="molecule type" value="Genomic_DNA"/>
</dbReference>
<dbReference type="InterPro" id="IPR046720">
    <property type="entry name" value="DUF6612"/>
</dbReference>
<keyword evidence="5" id="KW-1185">Reference proteome</keyword>
<gene>
    <name evidence="3" type="ORF">DJ90_124</name>
    <name evidence="4" type="ORF">GNQ08_12055</name>
</gene>
<reference evidence="3 5" key="1">
    <citation type="submission" date="2014-04" db="EMBL/GenBank/DDBJ databases">
        <authorList>
            <person name="Bishop-Lilly K.A."/>
            <person name="Broomall S.M."/>
            <person name="Chain P.S."/>
            <person name="Chertkov O."/>
            <person name="Coyne S.R."/>
            <person name="Daligault H.E."/>
            <person name="Davenport K.W."/>
            <person name="Erkkila T."/>
            <person name="Frey K.G."/>
            <person name="Gibbons H.S."/>
            <person name="Gu W."/>
            <person name="Jaissle J."/>
            <person name="Johnson S.L."/>
            <person name="Koroleva G.I."/>
            <person name="Ladner J.T."/>
            <person name="Lo C.-C."/>
            <person name="Minogue T.D."/>
            <person name="Munk C."/>
            <person name="Palacios G.F."/>
            <person name="Redden C.L."/>
            <person name="Rosenzweig C.N."/>
            <person name="Scholz M.B."/>
            <person name="Teshima H."/>
            <person name="Xu Y."/>
        </authorList>
    </citation>
    <scope>NUCLEOTIDE SEQUENCE [LARGE SCALE GENOMIC DNA]</scope>
    <source>
        <strain evidence="3 5">8244</strain>
    </source>
</reference>